<keyword evidence="1" id="KW-0472">Membrane</keyword>
<accession>A0ABX5LB51</accession>
<feature type="transmembrane region" description="Helical" evidence="1">
    <location>
        <begin position="16"/>
        <end position="36"/>
    </location>
</feature>
<proteinExistence type="predicted"/>
<evidence type="ECO:0000313" key="3">
    <source>
        <dbReference type="Proteomes" id="UP000245674"/>
    </source>
</evidence>
<name>A0ABX5LB51_9MICO</name>
<reference evidence="2 3" key="1">
    <citation type="submission" date="2018-03" db="EMBL/GenBank/DDBJ databases">
        <title>Genomic Encyclopedia of Type Strains, Phase III (KMG-III): the genomes of soil and plant-associated and newly described type strains.</title>
        <authorList>
            <person name="Whitman W."/>
        </authorList>
    </citation>
    <scope>NUCLEOTIDE SEQUENCE [LARGE SCALE GENOMIC DNA]</scope>
    <source>
        <strain evidence="2 3">VKM Ac-1602</strain>
    </source>
</reference>
<dbReference type="EMBL" id="QGDV01000028">
    <property type="protein sequence ID" value="PWJ59788.1"/>
    <property type="molecule type" value="Genomic_DNA"/>
</dbReference>
<keyword evidence="1" id="KW-1133">Transmembrane helix</keyword>
<keyword evidence="1" id="KW-0812">Transmembrane</keyword>
<keyword evidence="3" id="KW-1185">Reference proteome</keyword>
<evidence type="ECO:0000313" key="2">
    <source>
        <dbReference type="EMBL" id="PWJ59788.1"/>
    </source>
</evidence>
<gene>
    <name evidence="2" type="ORF">B0H03_1289</name>
</gene>
<protein>
    <submittedName>
        <fullName evidence="2">Uncharacterized protein</fullName>
    </submittedName>
</protein>
<comment type="caution">
    <text evidence="2">The sequence shown here is derived from an EMBL/GenBank/DDBJ whole genome shotgun (WGS) entry which is preliminary data.</text>
</comment>
<organism evidence="2 3">
    <name type="scientific">Rathayibacter iranicus NCPPB 2253 = VKM Ac-1602</name>
    <dbReference type="NCBI Taxonomy" id="1328868"/>
    <lineage>
        <taxon>Bacteria</taxon>
        <taxon>Bacillati</taxon>
        <taxon>Actinomycetota</taxon>
        <taxon>Actinomycetes</taxon>
        <taxon>Micrococcales</taxon>
        <taxon>Microbacteriaceae</taxon>
        <taxon>Rathayibacter</taxon>
    </lineage>
</organism>
<evidence type="ECO:0000256" key="1">
    <source>
        <dbReference type="SAM" id="Phobius"/>
    </source>
</evidence>
<sequence length="51" mass="5408">MAGNGVSTMLGAVDPWKPVIIAITQAVVLLIGWAVLNHLHRRRSSKQSGTG</sequence>
<dbReference type="Proteomes" id="UP000245674">
    <property type="component" value="Unassembled WGS sequence"/>
</dbReference>